<keyword evidence="2 6" id="KW-0489">Methyltransferase</keyword>
<dbReference type="InterPro" id="IPR012327">
    <property type="entry name" value="MeTrfase_D12"/>
</dbReference>
<dbReference type="PRINTS" id="PR00505">
    <property type="entry name" value="D12N6MTFRASE"/>
</dbReference>
<dbReference type="GO" id="GO:0003676">
    <property type="term" value="F:nucleic acid binding"/>
    <property type="evidence" value="ECO:0007669"/>
    <property type="project" value="InterPro"/>
</dbReference>
<dbReference type="SUPFAM" id="SSF53335">
    <property type="entry name" value="S-adenosyl-L-methionine-dependent methyltransferases"/>
    <property type="match status" value="1"/>
</dbReference>
<comment type="caution">
    <text evidence="6">The sequence shown here is derived from an EMBL/GenBank/DDBJ whole genome shotgun (WGS) entry which is preliminary data.</text>
</comment>
<dbReference type="AlphaFoldDB" id="A0A2A9CUT7"/>
<dbReference type="PROSITE" id="PS00092">
    <property type="entry name" value="N6_MTASE"/>
    <property type="match status" value="1"/>
</dbReference>
<comment type="catalytic activity">
    <reaction evidence="5">
        <text>a 2'-deoxyadenosine in DNA + S-adenosyl-L-methionine = an N(6)-methyl-2'-deoxyadenosine in DNA + S-adenosyl-L-homocysteine + H(+)</text>
        <dbReference type="Rhea" id="RHEA:15197"/>
        <dbReference type="Rhea" id="RHEA-COMP:12418"/>
        <dbReference type="Rhea" id="RHEA-COMP:12419"/>
        <dbReference type="ChEBI" id="CHEBI:15378"/>
        <dbReference type="ChEBI" id="CHEBI:57856"/>
        <dbReference type="ChEBI" id="CHEBI:59789"/>
        <dbReference type="ChEBI" id="CHEBI:90615"/>
        <dbReference type="ChEBI" id="CHEBI:90616"/>
        <dbReference type="EC" id="2.1.1.72"/>
    </reaction>
</comment>
<dbReference type="InterPro" id="IPR029063">
    <property type="entry name" value="SAM-dependent_MTases_sf"/>
</dbReference>
<organism evidence="6 7">
    <name type="scientific">Propionicimonas paludicola</name>
    <dbReference type="NCBI Taxonomy" id="185243"/>
    <lineage>
        <taxon>Bacteria</taxon>
        <taxon>Bacillati</taxon>
        <taxon>Actinomycetota</taxon>
        <taxon>Actinomycetes</taxon>
        <taxon>Propionibacteriales</taxon>
        <taxon>Nocardioidaceae</taxon>
        <taxon>Propionicimonas</taxon>
    </lineage>
</organism>
<dbReference type="GO" id="GO:0032259">
    <property type="term" value="P:methylation"/>
    <property type="evidence" value="ECO:0007669"/>
    <property type="project" value="UniProtKB-KW"/>
</dbReference>
<evidence type="ECO:0000256" key="2">
    <source>
        <dbReference type="ARBA" id="ARBA00022603"/>
    </source>
</evidence>
<dbReference type="Proteomes" id="UP000226079">
    <property type="component" value="Unassembled WGS sequence"/>
</dbReference>
<dbReference type="GO" id="GO:0009007">
    <property type="term" value="F:site-specific DNA-methyltransferase (adenine-specific) activity"/>
    <property type="evidence" value="ECO:0007669"/>
    <property type="project" value="UniProtKB-EC"/>
</dbReference>
<accession>A0A2A9CUT7</accession>
<evidence type="ECO:0000313" key="6">
    <source>
        <dbReference type="EMBL" id="PFG17380.1"/>
    </source>
</evidence>
<keyword evidence="3 6" id="KW-0808">Transferase</keyword>
<protein>
    <recommendedName>
        <fullName evidence="1">site-specific DNA-methyltransferase (adenine-specific)</fullName>
        <ecNumber evidence="1">2.1.1.72</ecNumber>
    </recommendedName>
</protein>
<evidence type="ECO:0000256" key="3">
    <source>
        <dbReference type="ARBA" id="ARBA00022679"/>
    </source>
</evidence>
<sequence length="345" mass="38575">MIKYLGSKRRLVGELGRLFSQSGAQTALDLFTGTTRVAQEFCRLGGWVACVDTAAYSEVLAKCYVELDADAVDPAEVDEALARLSALPDRRGYVTEVFCEQARYFHPDNGVRIDAIRQGIDDLYADHWLRPVLLTSLLEAADRVDSTLGLQMAYLKQWAPRALRPLRLSAPELTPGTGKAIRGDALELVAELEPVDLAYLDPPYNQHRYFTNYHVWETLVRWDSPAHYGIACKRVDARDEETRSAFNSKRRMPEALAAVIAEARAETVVVSFSNEGFVPLPQLQEFCQARGNPVAVLAYDTKRYIGQRLGVFSPDGRRVGEAGPERNVEYLLVSAPEERLAQIIR</sequence>
<reference evidence="6 7" key="1">
    <citation type="submission" date="2017-10" db="EMBL/GenBank/DDBJ databases">
        <title>Sequencing the genomes of 1000 actinobacteria strains.</title>
        <authorList>
            <person name="Klenk H.-P."/>
        </authorList>
    </citation>
    <scope>NUCLEOTIDE SEQUENCE [LARGE SCALE GENOMIC DNA]</scope>
    <source>
        <strain evidence="6 7">DSM 15597</strain>
    </source>
</reference>
<dbReference type="RefSeq" id="WP_098460816.1">
    <property type="nucleotide sequence ID" value="NZ_PDJC01000001.1"/>
</dbReference>
<dbReference type="InterPro" id="IPR002052">
    <property type="entry name" value="DNA_methylase_N6_adenine_CS"/>
</dbReference>
<proteinExistence type="predicted"/>
<keyword evidence="4" id="KW-0949">S-adenosyl-L-methionine</keyword>
<evidence type="ECO:0000313" key="7">
    <source>
        <dbReference type="Proteomes" id="UP000226079"/>
    </source>
</evidence>
<evidence type="ECO:0000256" key="5">
    <source>
        <dbReference type="ARBA" id="ARBA00047942"/>
    </source>
</evidence>
<dbReference type="Pfam" id="PF02086">
    <property type="entry name" value="MethyltransfD12"/>
    <property type="match status" value="1"/>
</dbReference>
<name>A0A2A9CUT7_9ACTN</name>
<gene>
    <name evidence="6" type="ORF">ATK74_1947</name>
</gene>
<evidence type="ECO:0000256" key="4">
    <source>
        <dbReference type="ARBA" id="ARBA00022691"/>
    </source>
</evidence>
<keyword evidence="7" id="KW-1185">Reference proteome</keyword>
<dbReference type="EC" id="2.1.1.72" evidence="1"/>
<evidence type="ECO:0000256" key="1">
    <source>
        <dbReference type="ARBA" id="ARBA00011900"/>
    </source>
</evidence>
<dbReference type="OrthoDB" id="9805629at2"/>
<dbReference type="GO" id="GO:0009307">
    <property type="term" value="P:DNA restriction-modification system"/>
    <property type="evidence" value="ECO:0007669"/>
    <property type="project" value="InterPro"/>
</dbReference>
<dbReference type="EMBL" id="PDJC01000001">
    <property type="protein sequence ID" value="PFG17380.1"/>
    <property type="molecule type" value="Genomic_DNA"/>
</dbReference>